<dbReference type="AlphaFoldDB" id="A0A0G1U805"/>
<accession>A0A0G1U805</accession>
<feature type="region of interest" description="Disordered" evidence="1">
    <location>
        <begin position="54"/>
        <end position="76"/>
    </location>
</feature>
<organism evidence="2 3">
    <name type="scientific">Candidatus Amesbacteria bacterium GW2011_GWA1_47_16</name>
    <dbReference type="NCBI Taxonomy" id="1618353"/>
    <lineage>
        <taxon>Bacteria</taxon>
        <taxon>Candidatus Amesiibacteriota</taxon>
    </lineage>
</organism>
<name>A0A0G1U805_9BACT</name>
<comment type="caution">
    <text evidence="2">The sequence shown here is derived from an EMBL/GenBank/DDBJ whole genome shotgun (WGS) entry which is preliminary data.</text>
</comment>
<evidence type="ECO:0000313" key="3">
    <source>
        <dbReference type="Proteomes" id="UP000034364"/>
    </source>
</evidence>
<protein>
    <submittedName>
        <fullName evidence="2">Uncharacterized protein</fullName>
    </submittedName>
</protein>
<evidence type="ECO:0000256" key="1">
    <source>
        <dbReference type="SAM" id="MobiDB-lite"/>
    </source>
</evidence>
<proteinExistence type="predicted"/>
<sequence>MDLKSMIVMEFKKNDRIYQLLMPVGAPYGEAYDVCFEALNGILEMAKKATEAAEKQKADADTKISNDEEPKVELVS</sequence>
<evidence type="ECO:0000313" key="2">
    <source>
        <dbReference type="EMBL" id="KKU62323.1"/>
    </source>
</evidence>
<dbReference type="Proteomes" id="UP000034364">
    <property type="component" value="Unassembled WGS sequence"/>
</dbReference>
<reference evidence="2 3" key="1">
    <citation type="journal article" date="2015" name="Nature">
        <title>rRNA introns, odd ribosomes, and small enigmatic genomes across a large radiation of phyla.</title>
        <authorList>
            <person name="Brown C.T."/>
            <person name="Hug L.A."/>
            <person name="Thomas B.C."/>
            <person name="Sharon I."/>
            <person name="Castelle C.J."/>
            <person name="Singh A."/>
            <person name="Wilkins M.J."/>
            <person name="Williams K.H."/>
            <person name="Banfield J.F."/>
        </authorList>
    </citation>
    <scope>NUCLEOTIDE SEQUENCE [LARGE SCALE GENOMIC DNA]</scope>
</reference>
<dbReference type="EMBL" id="LCNV01000051">
    <property type="protein sequence ID" value="KKU62323.1"/>
    <property type="molecule type" value="Genomic_DNA"/>
</dbReference>
<gene>
    <name evidence="2" type="ORF">UX87_C0051G0005</name>
</gene>